<evidence type="ECO:0000313" key="2">
    <source>
        <dbReference type="EMBL" id="MBD2777190.1"/>
    </source>
</evidence>
<dbReference type="RefSeq" id="WP_190836259.1">
    <property type="nucleotide sequence ID" value="NZ_CAWPPI010000106.1"/>
</dbReference>
<dbReference type="Pfam" id="PF01471">
    <property type="entry name" value="PG_binding_1"/>
    <property type="match status" value="1"/>
</dbReference>
<accession>A0A8J6XRQ9</accession>
<dbReference type="AlphaFoldDB" id="A0A8J6XRQ9"/>
<name>A0A8J6XRQ9_9CYAN</name>
<protein>
    <submittedName>
        <fullName evidence="2">Peptidoglycan-binding protein</fullName>
    </submittedName>
</protein>
<feature type="domain" description="Peptidoglycan binding-like" evidence="1">
    <location>
        <begin position="29"/>
        <end position="84"/>
    </location>
</feature>
<reference evidence="2" key="1">
    <citation type="submission" date="2020-09" db="EMBL/GenBank/DDBJ databases">
        <title>Iningainema tapete sp. nov. (Scytonemataceae, Cyanobacteria) from greenhouses in central Florida (USA) produces two types of nodularin with biosynthetic potential for microcystin-LR and anabaenopeptins.</title>
        <authorList>
            <person name="Berthold D.E."/>
            <person name="Lefler F.W."/>
            <person name="Huang I.-S."/>
            <person name="Abdulla H."/>
            <person name="Zimba P.V."/>
            <person name="Laughinghouse H.D. IV."/>
        </authorList>
    </citation>
    <scope>NUCLEOTIDE SEQUENCE</scope>
    <source>
        <strain evidence="2">BLCCT55</strain>
    </source>
</reference>
<dbReference type="Gene3D" id="1.10.101.10">
    <property type="entry name" value="PGBD-like superfamily/PGBD"/>
    <property type="match status" value="1"/>
</dbReference>
<organism evidence="2 3">
    <name type="scientific">Iningainema tapete BLCC-T55</name>
    <dbReference type="NCBI Taxonomy" id="2748662"/>
    <lineage>
        <taxon>Bacteria</taxon>
        <taxon>Bacillati</taxon>
        <taxon>Cyanobacteriota</taxon>
        <taxon>Cyanophyceae</taxon>
        <taxon>Nostocales</taxon>
        <taxon>Scytonemataceae</taxon>
        <taxon>Iningainema tapete</taxon>
    </lineage>
</organism>
<evidence type="ECO:0000313" key="3">
    <source>
        <dbReference type="Proteomes" id="UP000629098"/>
    </source>
</evidence>
<dbReference type="InterPro" id="IPR036365">
    <property type="entry name" value="PGBD-like_sf"/>
</dbReference>
<dbReference type="InterPro" id="IPR002477">
    <property type="entry name" value="Peptidoglycan-bd-like"/>
</dbReference>
<proteinExistence type="predicted"/>
<sequence length="87" mass="9510">MRQSGNQSQPMSMAAKAAPGLPSIRFGDTGDAVRVLQRLLLSSNYFVRVDGSFGALTETAVRSFQNQRRIPADGVVGQRTWRELTLA</sequence>
<comment type="caution">
    <text evidence="2">The sequence shown here is derived from an EMBL/GenBank/DDBJ whole genome shotgun (WGS) entry which is preliminary data.</text>
</comment>
<dbReference type="Proteomes" id="UP000629098">
    <property type="component" value="Unassembled WGS sequence"/>
</dbReference>
<dbReference type="EMBL" id="JACXAE010000106">
    <property type="protein sequence ID" value="MBD2777190.1"/>
    <property type="molecule type" value="Genomic_DNA"/>
</dbReference>
<dbReference type="InterPro" id="IPR036366">
    <property type="entry name" value="PGBDSf"/>
</dbReference>
<keyword evidence="3" id="KW-1185">Reference proteome</keyword>
<evidence type="ECO:0000259" key="1">
    <source>
        <dbReference type="Pfam" id="PF01471"/>
    </source>
</evidence>
<dbReference type="SUPFAM" id="SSF47090">
    <property type="entry name" value="PGBD-like"/>
    <property type="match status" value="1"/>
</dbReference>
<gene>
    <name evidence="2" type="ORF">ICL16_35390</name>
</gene>